<protein>
    <submittedName>
        <fullName evidence="2">Molybdenum cofactor biosynthesis protein MoaE</fullName>
    </submittedName>
</protein>
<dbReference type="InterPro" id="IPR036563">
    <property type="entry name" value="MoaE_sf"/>
</dbReference>
<organism evidence="2 3">
    <name type="scientific">Siminovitchia sediminis</name>
    <dbReference type="NCBI Taxonomy" id="1274353"/>
    <lineage>
        <taxon>Bacteria</taxon>
        <taxon>Bacillati</taxon>
        <taxon>Bacillota</taxon>
        <taxon>Bacilli</taxon>
        <taxon>Bacillales</taxon>
        <taxon>Bacillaceae</taxon>
        <taxon>Siminovitchia</taxon>
    </lineage>
</organism>
<sequence length="155" mass="17900">MGCTITRDPIKIDEIYQQVVRREAGAVTVFVGTVRELTHGKKTLYLEYEAYESMALKKMEQIIDEIKQKWPAVKQATMIHRIGRLEITDIAIAIAVSSPHRPDAYEANRYAIERVKELVPIWKKEHWEDGEKWIGNQQGTKEYTAGKPEESDLLE</sequence>
<dbReference type="CDD" id="cd00756">
    <property type="entry name" value="MoaE"/>
    <property type="match status" value="1"/>
</dbReference>
<name>A0ABW4KL96_9BACI</name>
<accession>A0ABW4KL96</accession>
<dbReference type="SUPFAM" id="SSF54690">
    <property type="entry name" value="Molybdopterin synthase subunit MoaE"/>
    <property type="match status" value="1"/>
</dbReference>
<dbReference type="PANTHER" id="PTHR23404">
    <property type="entry name" value="MOLYBDOPTERIN SYNTHASE RELATED"/>
    <property type="match status" value="1"/>
</dbReference>
<dbReference type="EMBL" id="JBHUEO010000116">
    <property type="protein sequence ID" value="MFD1708682.1"/>
    <property type="molecule type" value="Genomic_DNA"/>
</dbReference>
<gene>
    <name evidence="2" type="ORF">ACFSCZ_18580</name>
</gene>
<evidence type="ECO:0000313" key="3">
    <source>
        <dbReference type="Proteomes" id="UP001597301"/>
    </source>
</evidence>
<comment type="caution">
    <text evidence="2">The sequence shown here is derived from an EMBL/GenBank/DDBJ whole genome shotgun (WGS) entry which is preliminary data.</text>
</comment>
<dbReference type="RefSeq" id="WP_380776293.1">
    <property type="nucleotide sequence ID" value="NZ_JBHUEO010000116.1"/>
</dbReference>
<dbReference type="InterPro" id="IPR003448">
    <property type="entry name" value="Mopterin_biosynth_MoaE"/>
</dbReference>
<dbReference type="Gene3D" id="3.90.1170.40">
    <property type="entry name" value="Molybdopterin biosynthesis MoaE subunit"/>
    <property type="match status" value="1"/>
</dbReference>
<evidence type="ECO:0000256" key="1">
    <source>
        <dbReference type="SAM" id="MobiDB-lite"/>
    </source>
</evidence>
<reference evidence="3" key="1">
    <citation type="journal article" date="2019" name="Int. J. Syst. Evol. Microbiol.">
        <title>The Global Catalogue of Microorganisms (GCM) 10K type strain sequencing project: providing services to taxonomists for standard genome sequencing and annotation.</title>
        <authorList>
            <consortium name="The Broad Institute Genomics Platform"/>
            <consortium name="The Broad Institute Genome Sequencing Center for Infectious Disease"/>
            <person name="Wu L."/>
            <person name="Ma J."/>
        </authorList>
    </citation>
    <scope>NUCLEOTIDE SEQUENCE [LARGE SCALE GENOMIC DNA]</scope>
    <source>
        <strain evidence="3">CGMCC 1.12295</strain>
    </source>
</reference>
<feature type="region of interest" description="Disordered" evidence="1">
    <location>
        <begin position="133"/>
        <end position="155"/>
    </location>
</feature>
<keyword evidence="3" id="KW-1185">Reference proteome</keyword>
<evidence type="ECO:0000313" key="2">
    <source>
        <dbReference type="EMBL" id="MFD1708682.1"/>
    </source>
</evidence>
<proteinExistence type="predicted"/>
<dbReference type="Pfam" id="PF02391">
    <property type="entry name" value="MoaE"/>
    <property type="match status" value="1"/>
</dbReference>
<dbReference type="Proteomes" id="UP001597301">
    <property type="component" value="Unassembled WGS sequence"/>
</dbReference>